<keyword evidence="4" id="KW-1185">Reference proteome</keyword>
<dbReference type="InterPro" id="IPR039634">
    <property type="entry name" value="Bul1-like"/>
</dbReference>
<comment type="caution">
    <text evidence="3">The sequence shown here is derived from an EMBL/GenBank/DDBJ whole genome shotgun (WGS) entry which is preliminary data.</text>
</comment>
<dbReference type="InterPro" id="IPR022794">
    <property type="entry name" value="Bul1_C"/>
</dbReference>
<organism evidence="3 4">
    <name type="scientific">Gnomoniopsis smithogilvyi</name>
    <dbReference type="NCBI Taxonomy" id="1191159"/>
    <lineage>
        <taxon>Eukaryota</taxon>
        <taxon>Fungi</taxon>
        <taxon>Dikarya</taxon>
        <taxon>Ascomycota</taxon>
        <taxon>Pezizomycotina</taxon>
        <taxon>Sordariomycetes</taxon>
        <taxon>Sordariomycetidae</taxon>
        <taxon>Diaporthales</taxon>
        <taxon>Gnomoniaceae</taxon>
        <taxon>Gnomoniopsis</taxon>
    </lineage>
</organism>
<feature type="compositionally biased region" description="Low complexity" evidence="1">
    <location>
        <begin position="44"/>
        <end position="59"/>
    </location>
</feature>
<dbReference type="InterPro" id="IPR014752">
    <property type="entry name" value="Arrestin-like_C"/>
</dbReference>
<gene>
    <name evidence="3" type="ORF">N0V93_004363</name>
</gene>
<feature type="domain" description="Bul1 C-terminal" evidence="2">
    <location>
        <begin position="405"/>
        <end position="499"/>
    </location>
</feature>
<dbReference type="OrthoDB" id="2283785at2759"/>
<dbReference type="Pfam" id="PF04426">
    <property type="entry name" value="Bul1_C"/>
    <property type="match status" value="1"/>
</dbReference>
<evidence type="ECO:0000313" key="3">
    <source>
        <dbReference type="EMBL" id="KAJ4390765.1"/>
    </source>
</evidence>
<evidence type="ECO:0000313" key="4">
    <source>
        <dbReference type="Proteomes" id="UP001140453"/>
    </source>
</evidence>
<proteinExistence type="predicted"/>
<feature type="region of interest" description="Disordered" evidence="1">
    <location>
        <begin position="394"/>
        <end position="442"/>
    </location>
</feature>
<dbReference type="EMBL" id="JAPEVB010000003">
    <property type="protein sequence ID" value="KAJ4390765.1"/>
    <property type="molecule type" value="Genomic_DNA"/>
</dbReference>
<sequence>MEETYASGSPYITPHNPAAINNTNLSVHLMSLASVFGTTNMPPRTVSASTRSEASSSLSGHARSTPFPKSDIQISIKNHFKTKTYTTSSPVSGVVTITTQRDIRFDSIEIDLIGTSKTRTEGYSAPNESTHTFLKLVMPIPESTYPVPRVLETGRTLTIPFHFVLPNFLTLSACHHKVDSELVREQHLCLPPSMGSWARGNWEKDDLAPHMAEVVYSIKARVWREPELDRGRAIKVMEAVKSIQVLPAFTESAPLTISENDPLYRMSRTKTLRKNLISSKLGTLTVSAQQPRAIALHPDGRMAADTVAQLDLHFTPLAADAQPPKITSVAAKIIAYTYYSAGPFNSLPNIGDFMKAGLAARRGLYSTSVSLPTATWDNNSTSWFTHRLSRRDSGYGSDTSMDEEPCVQQQQQQRPQRRKSSFATLIRTTRPPSPSTTTSGSVVHTTSIHLPLTLPTARKTFVPTFHSCIVSRVYALHVSVTLDSGAASKVSLDLPVQITVVGDAQGAAGGVGADEEELPSWAEAVEDAAVDEFLRPRVLGLMEGVSGGVGEEAGGLPGYERHG</sequence>
<evidence type="ECO:0000256" key="1">
    <source>
        <dbReference type="SAM" id="MobiDB-lite"/>
    </source>
</evidence>
<feature type="region of interest" description="Disordered" evidence="1">
    <location>
        <begin position="43"/>
        <end position="66"/>
    </location>
</feature>
<evidence type="ECO:0000259" key="2">
    <source>
        <dbReference type="Pfam" id="PF04426"/>
    </source>
</evidence>
<feature type="compositionally biased region" description="Low complexity" evidence="1">
    <location>
        <begin position="426"/>
        <end position="442"/>
    </location>
</feature>
<protein>
    <recommendedName>
        <fullName evidence="2">Bul1 C-terminal domain-containing protein</fullName>
    </recommendedName>
</protein>
<dbReference type="PANTHER" id="PTHR31904:SF1">
    <property type="entry name" value="BYPASS OF STOP CODON PROTEIN 5-RELATED"/>
    <property type="match status" value="1"/>
</dbReference>
<dbReference type="AlphaFoldDB" id="A0A9W8YSH6"/>
<reference evidence="3" key="1">
    <citation type="submission" date="2022-10" db="EMBL/GenBank/DDBJ databases">
        <title>Tapping the CABI collections for fungal endophytes: first genome assemblies for Collariella, Neodidymelliopsis, Ascochyta clinopodiicola, Didymella pomorum, Didymosphaeria variabile, Neocosmospora piperis and Neocucurbitaria cava.</title>
        <authorList>
            <person name="Hill R."/>
        </authorList>
    </citation>
    <scope>NUCLEOTIDE SEQUENCE</scope>
    <source>
        <strain evidence="3">IMI 355082</strain>
    </source>
</reference>
<accession>A0A9W8YSH6</accession>
<dbReference type="Proteomes" id="UP001140453">
    <property type="component" value="Unassembled WGS sequence"/>
</dbReference>
<name>A0A9W8YSH6_9PEZI</name>
<dbReference type="Gene3D" id="2.60.40.640">
    <property type="match status" value="1"/>
</dbReference>
<dbReference type="PANTHER" id="PTHR31904">
    <property type="entry name" value="BYPASS OF STOP CODON PROTEIN 5-RELATED"/>
    <property type="match status" value="1"/>
</dbReference>